<reference evidence="5 6" key="1">
    <citation type="journal article" date="2019" name="Emerg. Microbes Infect.">
        <title>Comprehensive subspecies identification of 175 nontuberculous mycobacteria species based on 7547 genomic profiles.</title>
        <authorList>
            <person name="Matsumoto Y."/>
            <person name="Kinjo T."/>
            <person name="Motooka D."/>
            <person name="Nabeya D."/>
            <person name="Jung N."/>
            <person name="Uechi K."/>
            <person name="Horii T."/>
            <person name="Iida T."/>
            <person name="Fujita J."/>
            <person name="Nakamura S."/>
        </authorList>
    </citation>
    <scope>NUCLEOTIDE SEQUENCE [LARGE SCALE GENOMIC DNA]</scope>
    <source>
        <strain evidence="5 6">JCM 30275</strain>
    </source>
</reference>
<name>A0A6N4WC54_9MYCO</name>
<dbReference type="PROSITE" id="PS50991">
    <property type="entry name" value="PYR_CT"/>
    <property type="match status" value="1"/>
</dbReference>
<dbReference type="Pfam" id="PF00682">
    <property type="entry name" value="HMGL-like"/>
    <property type="match status" value="1"/>
</dbReference>
<evidence type="ECO:0000256" key="3">
    <source>
        <dbReference type="ARBA" id="ARBA00023239"/>
    </source>
</evidence>
<evidence type="ECO:0000313" key="5">
    <source>
        <dbReference type="EMBL" id="BBZ78609.1"/>
    </source>
</evidence>
<dbReference type="SUPFAM" id="SSF51569">
    <property type="entry name" value="Aldolase"/>
    <property type="match status" value="1"/>
</dbReference>
<dbReference type="InterPro" id="IPR013785">
    <property type="entry name" value="Aldolase_TIM"/>
</dbReference>
<organism evidence="5 6">
    <name type="scientific">Mycolicibacterium anyangense</name>
    <dbReference type="NCBI Taxonomy" id="1431246"/>
    <lineage>
        <taxon>Bacteria</taxon>
        <taxon>Bacillati</taxon>
        <taxon>Actinomycetota</taxon>
        <taxon>Actinomycetes</taxon>
        <taxon>Mycobacteriales</taxon>
        <taxon>Mycobacteriaceae</taxon>
        <taxon>Mycolicibacterium</taxon>
    </lineage>
</organism>
<dbReference type="RefSeq" id="WP_163805730.1">
    <property type="nucleotide sequence ID" value="NZ_AP022620.1"/>
</dbReference>
<evidence type="ECO:0000256" key="1">
    <source>
        <dbReference type="ARBA" id="ARBA00009405"/>
    </source>
</evidence>
<evidence type="ECO:0000256" key="2">
    <source>
        <dbReference type="ARBA" id="ARBA00022723"/>
    </source>
</evidence>
<evidence type="ECO:0000259" key="4">
    <source>
        <dbReference type="PROSITE" id="PS50991"/>
    </source>
</evidence>
<sequence length="314" mass="32343">MNAPHLKHADIGSFPALPAQISIREVGLRDGLQIEKPISTAAKLELLDALVATGVRRIEATAFVSPSAVPALADAAEVASAVHRYSDVVFSALVASVGGAARALDAGMANLEYVVSAADGHSMANVRRSTEESIALVPEIAKAVHSAGGTLEVIFAVAWDCPFDGPTPPDRVIDLAARAVDGGADVLCLGDTIGTTTPRRMVDLAQPIRLAHPDVPVGLHMHNTRGAALATILAAMQIGITDIDSSIGGLGGCPFAPGASGNVATEELVNLCRDMDVATGIDLDKAIDAARLAQSLIGRELPSGVLRAGPRRDR</sequence>
<comment type="similarity">
    <text evidence="1">Belongs to the HMG-CoA lyase family.</text>
</comment>
<dbReference type="GO" id="GO:0004419">
    <property type="term" value="F:hydroxymethylglutaryl-CoA lyase activity"/>
    <property type="evidence" value="ECO:0007669"/>
    <property type="project" value="TreeGrafter"/>
</dbReference>
<accession>A0A6N4WC54</accession>
<dbReference type="GO" id="GO:0006552">
    <property type="term" value="P:L-leucine catabolic process"/>
    <property type="evidence" value="ECO:0007669"/>
    <property type="project" value="TreeGrafter"/>
</dbReference>
<dbReference type="InterPro" id="IPR043594">
    <property type="entry name" value="HMGL"/>
</dbReference>
<gene>
    <name evidence="5" type="ORF">MANY_39460</name>
</gene>
<dbReference type="AlphaFoldDB" id="A0A6N4WC54"/>
<dbReference type="Proteomes" id="UP000467249">
    <property type="component" value="Chromosome"/>
</dbReference>
<keyword evidence="2" id="KW-0479">Metal-binding</keyword>
<evidence type="ECO:0000313" key="6">
    <source>
        <dbReference type="Proteomes" id="UP000467249"/>
    </source>
</evidence>
<dbReference type="InterPro" id="IPR000891">
    <property type="entry name" value="PYR_CT"/>
</dbReference>
<dbReference type="KEGG" id="many:MANY_39460"/>
<dbReference type="Gene3D" id="3.20.20.70">
    <property type="entry name" value="Aldolase class I"/>
    <property type="match status" value="1"/>
</dbReference>
<dbReference type="GO" id="GO:0046872">
    <property type="term" value="F:metal ion binding"/>
    <property type="evidence" value="ECO:0007669"/>
    <property type="project" value="UniProtKB-KW"/>
</dbReference>
<dbReference type="PANTHER" id="PTHR42738:SF7">
    <property type="entry name" value="HYDROXYMETHYLGLUTARYL-COA LYASE"/>
    <property type="match status" value="1"/>
</dbReference>
<dbReference type="PANTHER" id="PTHR42738">
    <property type="entry name" value="HYDROXYMETHYLGLUTARYL-COA LYASE"/>
    <property type="match status" value="1"/>
</dbReference>
<dbReference type="CDD" id="cd07938">
    <property type="entry name" value="DRE_TIM_HMGL"/>
    <property type="match status" value="1"/>
</dbReference>
<dbReference type="NCBIfam" id="NF004283">
    <property type="entry name" value="PRK05692.1"/>
    <property type="match status" value="1"/>
</dbReference>
<keyword evidence="3 5" id="KW-0456">Lyase</keyword>
<feature type="domain" description="Pyruvate carboxyltransferase" evidence="4">
    <location>
        <begin position="21"/>
        <end position="287"/>
    </location>
</feature>
<dbReference type="EMBL" id="AP022620">
    <property type="protein sequence ID" value="BBZ78609.1"/>
    <property type="molecule type" value="Genomic_DNA"/>
</dbReference>
<proteinExistence type="inferred from homology"/>
<dbReference type="GO" id="GO:0046951">
    <property type="term" value="P:ketone body biosynthetic process"/>
    <property type="evidence" value="ECO:0007669"/>
    <property type="project" value="TreeGrafter"/>
</dbReference>
<keyword evidence="6" id="KW-1185">Reference proteome</keyword>
<protein>
    <submittedName>
        <fullName evidence="5">Hydroxymethylglutaryl-CoA lyase</fullName>
    </submittedName>
</protein>